<reference evidence="1 2" key="1">
    <citation type="submission" date="2021-06" db="EMBL/GenBank/DDBJ databases">
        <title>Caerostris extrusa draft genome.</title>
        <authorList>
            <person name="Kono N."/>
            <person name="Arakawa K."/>
        </authorList>
    </citation>
    <scope>NUCLEOTIDE SEQUENCE [LARGE SCALE GENOMIC DNA]</scope>
</reference>
<organism evidence="1 2">
    <name type="scientific">Caerostris extrusa</name>
    <name type="common">Bark spider</name>
    <name type="synonym">Caerostris bankana</name>
    <dbReference type="NCBI Taxonomy" id="172846"/>
    <lineage>
        <taxon>Eukaryota</taxon>
        <taxon>Metazoa</taxon>
        <taxon>Ecdysozoa</taxon>
        <taxon>Arthropoda</taxon>
        <taxon>Chelicerata</taxon>
        <taxon>Arachnida</taxon>
        <taxon>Araneae</taxon>
        <taxon>Araneomorphae</taxon>
        <taxon>Entelegynae</taxon>
        <taxon>Araneoidea</taxon>
        <taxon>Araneidae</taxon>
        <taxon>Caerostris</taxon>
    </lineage>
</organism>
<evidence type="ECO:0000313" key="2">
    <source>
        <dbReference type="Proteomes" id="UP001054945"/>
    </source>
</evidence>
<keyword evidence="2" id="KW-1185">Reference proteome</keyword>
<sequence>MPPPEFELEACGTKCQRAIQLASGCLNLVEESESYKCYPGMLSRSEFWLTGKYNSPLMLDACCYMYAVQDENESGSIEILKLAKGASLGRKTMSWGGKRQREFLRESTCTCGGEARSESTEGIFIPLVESEANFRGKPSAELHSHTIQSQNLPTGNS</sequence>
<dbReference type="EMBL" id="BPLR01015619">
    <property type="protein sequence ID" value="GIY77401.1"/>
    <property type="molecule type" value="Genomic_DNA"/>
</dbReference>
<comment type="caution">
    <text evidence="1">The sequence shown here is derived from an EMBL/GenBank/DDBJ whole genome shotgun (WGS) entry which is preliminary data.</text>
</comment>
<name>A0AAV4W621_CAEEX</name>
<dbReference type="AlphaFoldDB" id="A0AAV4W621"/>
<accession>A0AAV4W621</accession>
<evidence type="ECO:0000313" key="1">
    <source>
        <dbReference type="EMBL" id="GIY77401.1"/>
    </source>
</evidence>
<dbReference type="Proteomes" id="UP001054945">
    <property type="component" value="Unassembled WGS sequence"/>
</dbReference>
<protein>
    <submittedName>
        <fullName evidence="1">Uncharacterized protein</fullName>
    </submittedName>
</protein>
<proteinExistence type="predicted"/>
<gene>
    <name evidence="1" type="ORF">CEXT_508751</name>
</gene>